<gene>
    <name evidence="2" type="ORF">M378DRAFT_154995</name>
</gene>
<accession>A0A0C2T618</accession>
<dbReference type="AlphaFoldDB" id="A0A0C2T618"/>
<feature type="region of interest" description="Disordered" evidence="1">
    <location>
        <begin position="1"/>
        <end position="61"/>
    </location>
</feature>
<name>A0A0C2T618_AMAMK</name>
<dbReference type="HOGENOM" id="CLU_2573375_0_0_1"/>
<dbReference type="InParanoid" id="A0A0C2T618"/>
<protein>
    <submittedName>
        <fullName evidence="2">Uncharacterized protein</fullName>
    </submittedName>
</protein>
<reference evidence="2 3" key="1">
    <citation type="submission" date="2014-04" db="EMBL/GenBank/DDBJ databases">
        <title>Evolutionary Origins and Diversification of the Mycorrhizal Mutualists.</title>
        <authorList>
            <consortium name="DOE Joint Genome Institute"/>
            <consortium name="Mycorrhizal Genomics Consortium"/>
            <person name="Kohler A."/>
            <person name="Kuo A."/>
            <person name="Nagy L.G."/>
            <person name="Floudas D."/>
            <person name="Copeland A."/>
            <person name="Barry K.W."/>
            <person name="Cichocki N."/>
            <person name="Veneault-Fourrey C."/>
            <person name="LaButti K."/>
            <person name="Lindquist E.A."/>
            <person name="Lipzen A."/>
            <person name="Lundell T."/>
            <person name="Morin E."/>
            <person name="Murat C."/>
            <person name="Riley R."/>
            <person name="Ohm R."/>
            <person name="Sun H."/>
            <person name="Tunlid A."/>
            <person name="Henrissat B."/>
            <person name="Grigoriev I.V."/>
            <person name="Hibbett D.S."/>
            <person name="Martin F."/>
        </authorList>
    </citation>
    <scope>NUCLEOTIDE SEQUENCE [LARGE SCALE GENOMIC DNA]</scope>
    <source>
        <strain evidence="2 3">Koide BX008</strain>
    </source>
</reference>
<feature type="compositionally biased region" description="Basic and acidic residues" evidence="1">
    <location>
        <begin position="7"/>
        <end position="48"/>
    </location>
</feature>
<dbReference type="EMBL" id="KN818222">
    <property type="protein sequence ID" value="KIL71430.1"/>
    <property type="molecule type" value="Genomic_DNA"/>
</dbReference>
<organism evidence="2 3">
    <name type="scientific">Amanita muscaria (strain Koide BX008)</name>
    <dbReference type="NCBI Taxonomy" id="946122"/>
    <lineage>
        <taxon>Eukaryota</taxon>
        <taxon>Fungi</taxon>
        <taxon>Dikarya</taxon>
        <taxon>Basidiomycota</taxon>
        <taxon>Agaricomycotina</taxon>
        <taxon>Agaricomycetes</taxon>
        <taxon>Agaricomycetidae</taxon>
        <taxon>Agaricales</taxon>
        <taxon>Pluteineae</taxon>
        <taxon>Amanitaceae</taxon>
        <taxon>Amanita</taxon>
    </lineage>
</organism>
<keyword evidence="3" id="KW-1185">Reference proteome</keyword>
<evidence type="ECO:0000313" key="3">
    <source>
        <dbReference type="Proteomes" id="UP000054549"/>
    </source>
</evidence>
<evidence type="ECO:0000313" key="2">
    <source>
        <dbReference type="EMBL" id="KIL71430.1"/>
    </source>
</evidence>
<evidence type="ECO:0000256" key="1">
    <source>
        <dbReference type="SAM" id="MobiDB-lite"/>
    </source>
</evidence>
<dbReference type="Proteomes" id="UP000054549">
    <property type="component" value="Unassembled WGS sequence"/>
</dbReference>
<proteinExistence type="predicted"/>
<sequence>MPVQNLEAKRQVVARKPDIDPNQTGKEEVNSKTERPEPSKGIEPEYQRRIRQGNDPSVTSVQGALLEPNEGHSYYLCGMSR</sequence>